<dbReference type="GO" id="GO:0006457">
    <property type="term" value="P:protein folding"/>
    <property type="evidence" value="ECO:0007669"/>
    <property type="project" value="UniProtKB-UniRule"/>
</dbReference>
<dbReference type="AlphaFoldDB" id="A0AAN4ACX4"/>
<proteinExistence type="inferred from homology"/>
<dbReference type="Gene3D" id="6.20.220.10">
    <property type="entry name" value="ClpX chaperone, C4-type zinc finger domain"/>
    <property type="match status" value="1"/>
</dbReference>
<dbReference type="PROSITE" id="PS51902">
    <property type="entry name" value="CLPX_ZB"/>
    <property type="match status" value="1"/>
</dbReference>
<comment type="caution">
    <text evidence="3">The sequence shown here is derived from an EMBL/GenBank/DDBJ whole genome shotgun (WGS) entry which is preliminary data.</text>
</comment>
<feature type="binding site" evidence="1">
    <location>
        <position position="87"/>
    </location>
    <ligand>
        <name>Zn(2+)</name>
        <dbReference type="ChEBI" id="CHEBI:29105"/>
    </ligand>
</feature>
<reference evidence="3 4" key="1">
    <citation type="submission" date="2011-12" db="EMBL/GenBank/DDBJ databases">
        <authorList>
            <person name="Brinkac L."/>
            <person name="Radune D."/>
            <person name="Sanka R."/>
            <person name="Selengut J."/>
            <person name="DebRoy C."/>
            <person name="Feng P."/>
            <person name="Fratamico P.M."/>
            <person name="Kapur V."/>
            <person name="Kariyawasam S."/>
            <person name="Losada L."/>
            <person name="Nierman W.C."/>
            <person name="Nelson K."/>
        </authorList>
    </citation>
    <scope>NUCLEOTIDE SEQUENCE [LARGE SCALE GENOMIC DNA]</scope>
    <source>
        <strain evidence="3 4">4.0967</strain>
    </source>
</reference>
<organism evidence="3 4">
    <name type="scientific">Escherichia coli 4.0967</name>
    <dbReference type="NCBI Taxonomy" id="869687"/>
    <lineage>
        <taxon>Bacteria</taxon>
        <taxon>Pseudomonadati</taxon>
        <taxon>Pseudomonadota</taxon>
        <taxon>Gammaproteobacteria</taxon>
        <taxon>Enterobacterales</taxon>
        <taxon>Enterobacteriaceae</taxon>
        <taxon>Escherichia</taxon>
    </lineage>
</organism>
<evidence type="ECO:0000313" key="4">
    <source>
        <dbReference type="Proteomes" id="UP000003866"/>
    </source>
</evidence>
<feature type="binding site" evidence="1">
    <location>
        <position position="65"/>
    </location>
    <ligand>
        <name>Zn(2+)</name>
        <dbReference type="ChEBI" id="CHEBI:29105"/>
    </ligand>
</feature>
<dbReference type="SUPFAM" id="SSF57716">
    <property type="entry name" value="Glucocorticoid receptor-like (DNA-binding domain)"/>
    <property type="match status" value="1"/>
</dbReference>
<dbReference type="GO" id="GO:0008270">
    <property type="term" value="F:zinc ion binding"/>
    <property type="evidence" value="ECO:0007669"/>
    <property type="project" value="UniProtKB-UniRule"/>
</dbReference>
<accession>A0AAN4ACX4</accession>
<gene>
    <name evidence="3" type="ORF">EC40967_3576</name>
</gene>
<feature type="binding site" evidence="1">
    <location>
        <position position="90"/>
    </location>
    <ligand>
        <name>Zn(2+)</name>
        <dbReference type="ChEBI" id="CHEBI:29105"/>
    </ligand>
</feature>
<dbReference type="RefSeq" id="WP_001163777.1">
    <property type="nucleotide sequence ID" value="NZ_AFAA02000036.1"/>
</dbReference>
<evidence type="ECO:0000313" key="3">
    <source>
        <dbReference type="EMBL" id="EII32236.1"/>
    </source>
</evidence>
<sequence length="123" mass="14225">MQHIDREKAQRLIERMEALAKEENVNIQKIAECGQIVLRREKDLKQLMSGETSKTWTSGEETIYCSFCNKSQYEVTKVIAGPSVCICNECVDLCNEIIRREVTDKKGKTHEQKTKTRVEILFT</sequence>
<comment type="similarity">
    <text evidence="1">Belongs to the ClpX chaperone family.</text>
</comment>
<evidence type="ECO:0000256" key="1">
    <source>
        <dbReference type="PROSITE-ProRule" id="PRU01250"/>
    </source>
</evidence>
<dbReference type="GO" id="GO:0051082">
    <property type="term" value="F:unfolded protein binding"/>
    <property type="evidence" value="ECO:0007669"/>
    <property type="project" value="UniProtKB-UniRule"/>
</dbReference>
<evidence type="ECO:0000259" key="2">
    <source>
        <dbReference type="PROSITE" id="PS51902"/>
    </source>
</evidence>
<keyword evidence="1" id="KW-0479">Metal-binding</keyword>
<dbReference type="GO" id="GO:0046983">
    <property type="term" value="F:protein dimerization activity"/>
    <property type="evidence" value="ECO:0007669"/>
    <property type="project" value="UniProtKB-UniRule"/>
</dbReference>
<feature type="domain" description="ClpX-type ZB" evidence="2">
    <location>
        <begin position="52"/>
        <end position="106"/>
    </location>
</feature>
<dbReference type="Pfam" id="PF06689">
    <property type="entry name" value="zf-C4_ClpX"/>
    <property type="match status" value="1"/>
</dbReference>
<keyword evidence="1" id="KW-0862">Zinc</keyword>
<keyword evidence="1" id="KW-0143">Chaperone</keyword>
<name>A0AAN4ACX4_ECOLX</name>
<feature type="binding site" evidence="1">
    <location>
        <position position="68"/>
    </location>
    <ligand>
        <name>Zn(2+)</name>
        <dbReference type="ChEBI" id="CHEBI:29105"/>
    </ligand>
</feature>
<dbReference type="SMART" id="SM00994">
    <property type="entry name" value="zf-C4_ClpX"/>
    <property type="match status" value="1"/>
</dbReference>
<dbReference type="EMBL" id="AFAA02000036">
    <property type="protein sequence ID" value="EII32236.1"/>
    <property type="molecule type" value="Genomic_DNA"/>
</dbReference>
<dbReference type="InterPro" id="IPR038366">
    <property type="entry name" value="Znf_CppX_C4_sf"/>
</dbReference>
<protein>
    <submittedName>
        <fullName evidence="3">ClpX C4-type zinc finger</fullName>
    </submittedName>
</protein>
<dbReference type="InterPro" id="IPR010603">
    <property type="entry name" value="Znf_CppX_C4"/>
</dbReference>
<dbReference type="Proteomes" id="UP000003866">
    <property type="component" value="Unassembled WGS sequence"/>
</dbReference>
<dbReference type="InterPro" id="IPR059188">
    <property type="entry name" value="Znf_CLPX-like"/>
</dbReference>